<feature type="non-terminal residue" evidence="2">
    <location>
        <position position="1"/>
    </location>
</feature>
<organism evidence="2 3">
    <name type="scientific">Pristionchus entomophagus</name>
    <dbReference type="NCBI Taxonomy" id="358040"/>
    <lineage>
        <taxon>Eukaryota</taxon>
        <taxon>Metazoa</taxon>
        <taxon>Ecdysozoa</taxon>
        <taxon>Nematoda</taxon>
        <taxon>Chromadorea</taxon>
        <taxon>Rhabditida</taxon>
        <taxon>Rhabditina</taxon>
        <taxon>Diplogasteromorpha</taxon>
        <taxon>Diplogasteroidea</taxon>
        <taxon>Neodiplogasteridae</taxon>
        <taxon>Pristionchus</taxon>
    </lineage>
</organism>
<keyword evidence="1" id="KW-0472">Membrane</keyword>
<dbReference type="Proteomes" id="UP001432027">
    <property type="component" value="Unassembled WGS sequence"/>
</dbReference>
<comment type="caution">
    <text evidence="2">The sequence shown here is derived from an EMBL/GenBank/DDBJ whole genome shotgun (WGS) entry which is preliminary data.</text>
</comment>
<keyword evidence="1" id="KW-0812">Transmembrane</keyword>
<gene>
    <name evidence="2" type="ORF">PENTCL1PPCAC_6106</name>
</gene>
<evidence type="ECO:0000256" key="1">
    <source>
        <dbReference type="SAM" id="Phobius"/>
    </source>
</evidence>
<sequence>CFFKINPKVQQAIGYSWAGILFTLRLSSVIFGPPQPSIMCYGARVIMPFWKLEHYGAMIIQNAVPLLGGTIIVLGLISVTSQRFNHPLPFKPVDSDVIKRAFAIAFPTAALIFLQRFTIEAQYPWDQELLEFNARILFSSCHFGSIATLLILVNHFQTLRQFIVESILCHKKERIDLS</sequence>
<evidence type="ECO:0000313" key="3">
    <source>
        <dbReference type="Proteomes" id="UP001432027"/>
    </source>
</evidence>
<dbReference type="AlphaFoldDB" id="A0AAV5SWQ1"/>
<evidence type="ECO:0000313" key="2">
    <source>
        <dbReference type="EMBL" id="GMS83931.1"/>
    </source>
</evidence>
<dbReference type="EMBL" id="BTSX01000002">
    <property type="protein sequence ID" value="GMS83931.1"/>
    <property type="molecule type" value="Genomic_DNA"/>
</dbReference>
<feature type="transmembrane region" description="Helical" evidence="1">
    <location>
        <begin position="134"/>
        <end position="153"/>
    </location>
</feature>
<name>A0AAV5SWQ1_9BILA</name>
<protein>
    <recommendedName>
        <fullName evidence="4">G protein-coupled receptor</fullName>
    </recommendedName>
</protein>
<keyword evidence="3" id="KW-1185">Reference proteome</keyword>
<feature type="transmembrane region" description="Helical" evidence="1">
    <location>
        <begin position="12"/>
        <end position="34"/>
    </location>
</feature>
<evidence type="ECO:0008006" key="4">
    <source>
        <dbReference type="Google" id="ProtNLM"/>
    </source>
</evidence>
<feature type="non-terminal residue" evidence="2">
    <location>
        <position position="178"/>
    </location>
</feature>
<keyword evidence="1" id="KW-1133">Transmembrane helix</keyword>
<accession>A0AAV5SWQ1</accession>
<feature type="transmembrane region" description="Helical" evidence="1">
    <location>
        <begin position="97"/>
        <end position="114"/>
    </location>
</feature>
<proteinExistence type="predicted"/>
<reference evidence="2" key="1">
    <citation type="submission" date="2023-10" db="EMBL/GenBank/DDBJ databases">
        <title>Genome assembly of Pristionchus species.</title>
        <authorList>
            <person name="Yoshida K."/>
            <person name="Sommer R.J."/>
        </authorList>
    </citation>
    <scope>NUCLEOTIDE SEQUENCE</scope>
    <source>
        <strain evidence="2">RS0144</strain>
    </source>
</reference>
<feature type="transmembrane region" description="Helical" evidence="1">
    <location>
        <begin position="54"/>
        <end position="77"/>
    </location>
</feature>